<protein>
    <submittedName>
        <fullName evidence="1">Uncharacterized protein</fullName>
    </submittedName>
</protein>
<dbReference type="Proteomes" id="UP001589647">
    <property type="component" value="Unassembled WGS sequence"/>
</dbReference>
<organism evidence="1 2">
    <name type="scientific">Nonomuraea spiralis</name>
    <dbReference type="NCBI Taxonomy" id="46182"/>
    <lineage>
        <taxon>Bacteria</taxon>
        <taxon>Bacillati</taxon>
        <taxon>Actinomycetota</taxon>
        <taxon>Actinomycetes</taxon>
        <taxon>Streptosporangiales</taxon>
        <taxon>Streptosporangiaceae</taxon>
        <taxon>Nonomuraea</taxon>
    </lineage>
</organism>
<comment type="caution">
    <text evidence="1">The sequence shown here is derived from an EMBL/GenBank/DDBJ whole genome shotgun (WGS) entry which is preliminary data.</text>
</comment>
<dbReference type="EMBL" id="JBHMEI010000112">
    <property type="protein sequence ID" value="MFB9210153.1"/>
    <property type="molecule type" value="Genomic_DNA"/>
</dbReference>
<sequence length="87" mass="10063">MTRYGAANALAWDRLHPRLPRRAAWLDHGDLPVLEGTLIRLTVRHLPGDRDPKPLWLRSSRTGVCPSHVDNLWQAFPRRFDLSCRGR</sequence>
<proteinExistence type="predicted"/>
<evidence type="ECO:0000313" key="2">
    <source>
        <dbReference type="Proteomes" id="UP001589647"/>
    </source>
</evidence>
<gene>
    <name evidence="1" type="ORF">ACFFV7_53850</name>
</gene>
<dbReference type="RefSeq" id="WP_189653654.1">
    <property type="nucleotide sequence ID" value="NZ_BMRC01000045.1"/>
</dbReference>
<accession>A0ABV5J1I3</accession>
<keyword evidence="2" id="KW-1185">Reference proteome</keyword>
<name>A0ABV5J1I3_9ACTN</name>
<reference evidence="1 2" key="1">
    <citation type="submission" date="2024-09" db="EMBL/GenBank/DDBJ databases">
        <authorList>
            <person name="Sun Q."/>
            <person name="Mori K."/>
        </authorList>
    </citation>
    <scope>NUCLEOTIDE SEQUENCE [LARGE SCALE GENOMIC DNA]</scope>
    <source>
        <strain evidence="1 2">CCM 3426</strain>
    </source>
</reference>
<evidence type="ECO:0000313" key="1">
    <source>
        <dbReference type="EMBL" id="MFB9210153.1"/>
    </source>
</evidence>